<protein>
    <submittedName>
        <fullName evidence="1">Uncharacterized protein</fullName>
    </submittedName>
</protein>
<organism evidence="1">
    <name type="scientific">marine metagenome</name>
    <dbReference type="NCBI Taxonomy" id="408172"/>
    <lineage>
        <taxon>unclassified sequences</taxon>
        <taxon>metagenomes</taxon>
        <taxon>ecological metagenomes</taxon>
    </lineage>
</organism>
<accession>A0A381YTK6</accession>
<dbReference type="AlphaFoldDB" id="A0A381YTK6"/>
<dbReference type="EMBL" id="UINC01019014">
    <property type="protein sequence ID" value="SVA80290.1"/>
    <property type="molecule type" value="Genomic_DNA"/>
</dbReference>
<sequence>MQFEPPSEILEGLSQKFVLMIWQHMLSKH</sequence>
<proteinExistence type="predicted"/>
<reference evidence="1" key="1">
    <citation type="submission" date="2018-05" db="EMBL/GenBank/DDBJ databases">
        <authorList>
            <person name="Lanie J.A."/>
            <person name="Ng W.-L."/>
            <person name="Kazmierczak K.M."/>
            <person name="Andrzejewski T.M."/>
            <person name="Davidsen T.M."/>
            <person name="Wayne K.J."/>
            <person name="Tettelin H."/>
            <person name="Glass J.I."/>
            <person name="Rusch D."/>
            <person name="Podicherti R."/>
            <person name="Tsui H.-C.T."/>
            <person name="Winkler M.E."/>
        </authorList>
    </citation>
    <scope>NUCLEOTIDE SEQUENCE</scope>
</reference>
<evidence type="ECO:0000313" key="1">
    <source>
        <dbReference type="EMBL" id="SVA80290.1"/>
    </source>
</evidence>
<gene>
    <name evidence="1" type="ORF">METZ01_LOCUS133144</name>
</gene>
<name>A0A381YTK6_9ZZZZ</name>